<evidence type="ECO:0000256" key="1">
    <source>
        <dbReference type="SAM" id="MobiDB-lite"/>
    </source>
</evidence>
<dbReference type="OrthoDB" id="10671161at2759"/>
<dbReference type="Proteomes" id="UP000799291">
    <property type="component" value="Unassembled WGS sequence"/>
</dbReference>
<accession>A0A6G1JQ45</accession>
<sequence>MADAPSIMRETRGQGGQAPSKDSARLQQELVANATAKAECAHASITTLREILSEYRAWTSDNPDDLPARIKFLEVKRHVERQLRLLLDGKDGLSTLSDTEESLAKELQKQNELQEKLAQLFDFVLQDISMVAVEFSVKDDGIFPKTKDTESLRDEQPEV</sequence>
<proteinExistence type="predicted"/>
<gene>
    <name evidence="2" type="ORF">K458DRAFT_398545</name>
</gene>
<evidence type="ECO:0000313" key="3">
    <source>
        <dbReference type="Proteomes" id="UP000799291"/>
    </source>
</evidence>
<organism evidence="2 3">
    <name type="scientific">Lentithecium fluviatile CBS 122367</name>
    <dbReference type="NCBI Taxonomy" id="1168545"/>
    <lineage>
        <taxon>Eukaryota</taxon>
        <taxon>Fungi</taxon>
        <taxon>Dikarya</taxon>
        <taxon>Ascomycota</taxon>
        <taxon>Pezizomycotina</taxon>
        <taxon>Dothideomycetes</taxon>
        <taxon>Pleosporomycetidae</taxon>
        <taxon>Pleosporales</taxon>
        <taxon>Massarineae</taxon>
        <taxon>Lentitheciaceae</taxon>
        <taxon>Lentithecium</taxon>
    </lineage>
</organism>
<dbReference type="EMBL" id="MU005569">
    <property type="protein sequence ID" value="KAF2692235.1"/>
    <property type="molecule type" value="Genomic_DNA"/>
</dbReference>
<feature type="region of interest" description="Disordered" evidence="1">
    <location>
        <begin position="1"/>
        <end position="24"/>
    </location>
</feature>
<name>A0A6G1JQ45_9PLEO</name>
<reference evidence="2" key="1">
    <citation type="journal article" date="2020" name="Stud. Mycol.">
        <title>101 Dothideomycetes genomes: a test case for predicting lifestyles and emergence of pathogens.</title>
        <authorList>
            <person name="Haridas S."/>
            <person name="Albert R."/>
            <person name="Binder M."/>
            <person name="Bloem J."/>
            <person name="Labutti K."/>
            <person name="Salamov A."/>
            <person name="Andreopoulos B."/>
            <person name="Baker S."/>
            <person name="Barry K."/>
            <person name="Bills G."/>
            <person name="Bluhm B."/>
            <person name="Cannon C."/>
            <person name="Castanera R."/>
            <person name="Culley D."/>
            <person name="Daum C."/>
            <person name="Ezra D."/>
            <person name="Gonzalez J."/>
            <person name="Henrissat B."/>
            <person name="Kuo A."/>
            <person name="Liang C."/>
            <person name="Lipzen A."/>
            <person name="Lutzoni F."/>
            <person name="Magnuson J."/>
            <person name="Mondo S."/>
            <person name="Nolan M."/>
            <person name="Ohm R."/>
            <person name="Pangilinan J."/>
            <person name="Park H.-J."/>
            <person name="Ramirez L."/>
            <person name="Alfaro M."/>
            <person name="Sun H."/>
            <person name="Tritt A."/>
            <person name="Yoshinaga Y."/>
            <person name="Zwiers L.-H."/>
            <person name="Turgeon B."/>
            <person name="Goodwin S."/>
            <person name="Spatafora J."/>
            <person name="Crous P."/>
            <person name="Grigoriev I."/>
        </authorList>
    </citation>
    <scope>NUCLEOTIDE SEQUENCE</scope>
    <source>
        <strain evidence="2">CBS 122367</strain>
    </source>
</reference>
<protein>
    <submittedName>
        <fullName evidence="2">Uncharacterized protein</fullName>
    </submittedName>
</protein>
<dbReference type="AlphaFoldDB" id="A0A6G1JQ45"/>
<evidence type="ECO:0000313" key="2">
    <source>
        <dbReference type="EMBL" id="KAF2692235.1"/>
    </source>
</evidence>
<keyword evidence="3" id="KW-1185">Reference proteome</keyword>